<dbReference type="AlphaFoldDB" id="A0ABD2NQ91"/>
<dbReference type="InterPro" id="IPR019510">
    <property type="entry name" value="AKAP7-like_phosphoesterase"/>
</dbReference>
<name>A0ABD2NQ91_9CUCU</name>
<dbReference type="Pfam" id="PF07767">
    <property type="entry name" value="Nop53"/>
    <property type="match status" value="1"/>
</dbReference>
<dbReference type="PANTHER" id="PTHR13360">
    <property type="entry name" value="ACTIVATING SIGNAL COINTEGRATOR 1 COMPLEX SUBUNIT 1"/>
    <property type="match status" value="1"/>
</dbReference>
<evidence type="ECO:0000256" key="4">
    <source>
        <dbReference type="ARBA" id="ARBA00018339"/>
    </source>
</evidence>
<feature type="domain" description="A-kinase anchor protein 7-like phosphoesterase" evidence="7">
    <location>
        <begin position="125"/>
        <end position="294"/>
    </location>
</feature>
<keyword evidence="9" id="KW-1185">Reference proteome</keyword>
<dbReference type="SUPFAM" id="SSF54791">
    <property type="entry name" value="Eukaryotic type KH-domain (KH-domain type I)"/>
    <property type="match status" value="1"/>
</dbReference>
<dbReference type="GO" id="GO:0042254">
    <property type="term" value="P:ribosome biogenesis"/>
    <property type="evidence" value="ECO:0007669"/>
    <property type="project" value="UniProtKB-KW"/>
</dbReference>
<evidence type="ECO:0000313" key="8">
    <source>
        <dbReference type="EMBL" id="KAL3280682.1"/>
    </source>
</evidence>
<keyword evidence="5" id="KW-0690">Ribosome biogenesis</keyword>
<reference evidence="8 9" key="1">
    <citation type="journal article" date="2021" name="BMC Biol.">
        <title>Horizontally acquired antibacterial genes associated with adaptive radiation of ladybird beetles.</title>
        <authorList>
            <person name="Li H.S."/>
            <person name="Tang X.F."/>
            <person name="Huang Y.H."/>
            <person name="Xu Z.Y."/>
            <person name="Chen M.L."/>
            <person name="Du X.Y."/>
            <person name="Qiu B.Y."/>
            <person name="Chen P.T."/>
            <person name="Zhang W."/>
            <person name="Slipinski A."/>
            <person name="Escalona H.E."/>
            <person name="Waterhouse R.M."/>
            <person name="Zwick A."/>
            <person name="Pang H."/>
        </authorList>
    </citation>
    <scope>NUCLEOTIDE SEQUENCE [LARGE SCALE GENOMIC DNA]</scope>
    <source>
        <strain evidence="8">SYSU2018</strain>
    </source>
</reference>
<comment type="similarity">
    <text evidence="3">Belongs to the NOP53 family.</text>
</comment>
<dbReference type="InterPro" id="IPR011687">
    <property type="entry name" value="Nop53/GLTSCR2"/>
</dbReference>
<comment type="subcellular location">
    <subcellularLocation>
        <location evidence="1">Nucleus</location>
        <location evidence="1">Nucleolus</location>
    </subcellularLocation>
    <subcellularLocation>
        <location evidence="2">Nucleus</location>
        <location evidence="2">Nucleoplasm</location>
    </subcellularLocation>
</comment>
<dbReference type="EMBL" id="JABFTP020000144">
    <property type="protein sequence ID" value="KAL3280682.1"/>
    <property type="molecule type" value="Genomic_DNA"/>
</dbReference>
<evidence type="ECO:0000313" key="9">
    <source>
        <dbReference type="Proteomes" id="UP001516400"/>
    </source>
</evidence>
<dbReference type="PANTHER" id="PTHR13360:SF1">
    <property type="entry name" value="ACTIVATING SIGNAL COINTEGRATOR 1 COMPLEX SUBUNIT 1"/>
    <property type="match status" value="1"/>
</dbReference>
<organism evidence="8 9">
    <name type="scientific">Cryptolaemus montrouzieri</name>
    <dbReference type="NCBI Taxonomy" id="559131"/>
    <lineage>
        <taxon>Eukaryota</taxon>
        <taxon>Metazoa</taxon>
        <taxon>Ecdysozoa</taxon>
        <taxon>Arthropoda</taxon>
        <taxon>Hexapoda</taxon>
        <taxon>Insecta</taxon>
        <taxon>Pterygota</taxon>
        <taxon>Neoptera</taxon>
        <taxon>Endopterygota</taxon>
        <taxon>Coleoptera</taxon>
        <taxon>Polyphaga</taxon>
        <taxon>Cucujiformia</taxon>
        <taxon>Coccinelloidea</taxon>
        <taxon>Coccinellidae</taxon>
        <taxon>Scymninae</taxon>
        <taxon>Scymnini</taxon>
        <taxon>Cryptolaemus</taxon>
    </lineage>
</organism>
<dbReference type="GO" id="GO:0005730">
    <property type="term" value="C:nucleolus"/>
    <property type="evidence" value="ECO:0007669"/>
    <property type="project" value="UniProtKB-SubCell"/>
</dbReference>
<dbReference type="Gene3D" id="3.90.1140.10">
    <property type="entry name" value="Cyclic phosphodiesterase"/>
    <property type="match status" value="1"/>
</dbReference>
<keyword evidence="6" id="KW-0539">Nucleus</keyword>
<dbReference type="Pfam" id="PF10469">
    <property type="entry name" value="AKAP7_NLS"/>
    <property type="match status" value="1"/>
</dbReference>
<evidence type="ECO:0000256" key="1">
    <source>
        <dbReference type="ARBA" id="ARBA00004604"/>
    </source>
</evidence>
<protein>
    <recommendedName>
        <fullName evidence="4">Ribosome biogenesis protein NOP53</fullName>
    </recommendedName>
</protein>
<gene>
    <name evidence="8" type="ORF">HHI36_003919</name>
</gene>
<evidence type="ECO:0000256" key="3">
    <source>
        <dbReference type="ARBA" id="ARBA00008838"/>
    </source>
</evidence>
<dbReference type="InterPro" id="IPR009210">
    <property type="entry name" value="ASCC1"/>
</dbReference>
<dbReference type="InterPro" id="IPR036612">
    <property type="entry name" value="KH_dom_type_1_sf"/>
</dbReference>
<dbReference type="GO" id="GO:0005654">
    <property type="term" value="C:nucleoplasm"/>
    <property type="evidence" value="ECO:0007669"/>
    <property type="project" value="UniProtKB-SubCell"/>
</dbReference>
<evidence type="ECO:0000256" key="6">
    <source>
        <dbReference type="ARBA" id="ARBA00023242"/>
    </source>
</evidence>
<dbReference type="Proteomes" id="UP001516400">
    <property type="component" value="Unassembled WGS sequence"/>
</dbReference>
<accession>A0ABD2NQ91</accession>
<proteinExistence type="inferred from homology"/>
<sequence>MKRNCVKPFRMWIDGKCYNIKKLNKSVASKYRQDVQISKTEERKERLFSTKFHLPSIYYIKLDRFRNPQIDEVELKTNTFITFPKNGKDGLLEISGDSEETVEEAREQIHSFIADIRQHYPAMQFIAIPLLSDEIKKNFTEFKDKILSENHEGVEESIFQSPLKLHLTVAVFTLLDDKEKQVAIEALEKCKNELFQKDEDTSTPMKIKVSGLNCMNTDLTKVNVLYADAHLSDDCNSARSLQQIVNLISEFFYDKGLAREYQDSVKLHMTLMNTKYRAKKEGSPKKHKTPSENVTTLSKKERIRQKLANPRCFQILKPHTKVPDPIVKRNRVRTKEERKNKLVKLKEEERKAKGILKVKEIHSIKGKELYEQMKVNRPKRGEYLKDLWVVQENPKK</sequence>
<evidence type="ECO:0000259" key="7">
    <source>
        <dbReference type="Pfam" id="PF10469"/>
    </source>
</evidence>
<comment type="caution">
    <text evidence="8">The sequence shown here is derived from an EMBL/GenBank/DDBJ whole genome shotgun (WGS) entry which is preliminary data.</text>
</comment>
<evidence type="ECO:0000256" key="2">
    <source>
        <dbReference type="ARBA" id="ARBA00004642"/>
    </source>
</evidence>
<evidence type="ECO:0000256" key="5">
    <source>
        <dbReference type="ARBA" id="ARBA00022517"/>
    </source>
</evidence>